<accession>A0AAD6SA04</accession>
<keyword evidence="1" id="KW-0812">Transmembrane</keyword>
<keyword evidence="3" id="KW-1185">Reference proteome</keyword>
<organism evidence="2 3">
    <name type="scientific">Mycena alexandri</name>
    <dbReference type="NCBI Taxonomy" id="1745969"/>
    <lineage>
        <taxon>Eukaryota</taxon>
        <taxon>Fungi</taxon>
        <taxon>Dikarya</taxon>
        <taxon>Basidiomycota</taxon>
        <taxon>Agaricomycotina</taxon>
        <taxon>Agaricomycetes</taxon>
        <taxon>Agaricomycetidae</taxon>
        <taxon>Agaricales</taxon>
        <taxon>Marasmiineae</taxon>
        <taxon>Mycenaceae</taxon>
        <taxon>Mycena</taxon>
    </lineage>
</organism>
<gene>
    <name evidence="2" type="ORF">C8F04DRAFT_166586</name>
</gene>
<evidence type="ECO:0000256" key="1">
    <source>
        <dbReference type="SAM" id="Phobius"/>
    </source>
</evidence>
<comment type="caution">
    <text evidence="2">The sequence shown here is derived from an EMBL/GenBank/DDBJ whole genome shotgun (WGS) entry which is preliminary data.</text>
</comment>
<dbReference type="AlphaFoldDB" id="A0AAD6SA04"/>
<proteinExistence type="predicted"/>
<reference evidence="2" key="1">
    <citation type="submission" date="2023-03" db="EMBL/GenBank/DDBJ databases">
        <title>Massive genome expansion in bonnet fungi (Mycena s.s.) driven by repeated elements and novel gene families across ecological guilds.</title>
        <authorList>
            <consortium name="Lawrence Berkeley National Laboratory"/>
            <person name="Harder C.B."/>
            <person name="Miyauchi S."/>
            <person name="Viragh M."/>
            <person name="Kuo A."/>
            <person name="Thoen E."/>
            <person name="Andreopoulos B."/>
            <person name="Lu D."/>
            <person name="Skrede I."/>
            <person name="Drula E."/>
            <person name="Henrissat B."/>
            <person name="Morin E."/>
            <person name="Kohler A."/>
            <person name="Barry K."/>
            <person name="LaButti K."/>
            <person name="Morin E."/>
            <person name="Salamov A."/>
            <person name="Lipzen A."/>
            <person name="Mereny Z."/>
            <person name="Hegedus B."/>
            <person name="Baldrian P."/>
            <person name="Stursova M."/>
            <person name="Weitz H."/>
            <person name="Taylor A."/>
            <person name="Grigoriev I.V."/>
            <person name="Nagy L.G."/>
            <person name="Martin F."/>
            <person name="Kauserud H."/>
        </authorList>
    </citation>
    <scope>NUCLEOTIDE SEQUENCE</scope>
    <source>
        <strain evidence="2">CBHHK200</strain>
    </source>
</reference>
<name>A0AAD6SA04_9AGAR</name>
<keyword evidence="1" id="KW-1133">Transmembrane helix</keyword>
<feature type="transmembrane region" description="Helical" evidence="1">
    <location>
        <begin position="20"/>
        <end position="43"/>
    </location>
</feature>
<evidence type="ECO:0000313" key="2">
    <source>
        <dbReference type="EMBL" id="KAJ7024031.1"/>
    </source>
</evidence>
<dbReference type="Proteomes" id="UP001218188">
    <property type="component" value="Unassembled WGS sequence"/>
</dbReference>
<keyword evidence="1" id="KW-0472">Membrane</keyword>
<evidence type="ECO:0000313" key="3">
    <source>
        <dbReference type="Proteomes" id="UP001218188"/>
    </source>
</evidence>
<dbReference type="EMBL" id="JARJCM010000176">
    <property type="protein sequence ID" value="KAJ7024031.1"/>
    <property type="molecule type" value="Genomic_DNA"/>
</dbReference>
<protein>
    <submittedName>
        <fullName evidence="2">Uncharacterized protein</fullName>
    </submittedName>
</protein>
<sequence>MRSSRLPGSRSRRVRGRLGIYIGMWVSYDSFIIFRGNTGYILYRSLLTDIQSFVQAEQARPFFKAMWTQDTRIEDIDACYRRIGVVADAFQVNKPKGPLRGPSILMWAAPFCSMRSVDNIKRQAGIGYKVCTLPKRQRNPGCGYKGFDILNHPYDYSLVARLIRFRHY</sequence>